<dbReference type="SUPFAM" id="SSF46785">
    <property type="entry name" value="Winged helix' DNA-binding domain"/>
    <property type="match status" value="1"/>
</dbReference>
<dbReference type="InterPro" id="IPR043129">
    <property type="entry name" value="ATPase_NBD"/>
</dbReference>
<dbReference type="InterPro" id="IPR036390">
    <property type="entry name" value="WH_DNA-bd_sf"/>
</dbReference>
<dbReference type="PANTHER" id="PTHR18964">
    <property type="entry name" value="ROK (REPRESSOR, ORF, KINASE) FAMILY"/>
    <property type="match status" value="1"/>
</dbReference>
<protein>
    <submittedName>
        <fullName evidence="3">Transcriptional regulator</fullName>
    </submittedName>
</protein>
<evidence type="ECO:0000256" key="2">
    <source>
        <dbReference type="SAM" id="MobiDB-lite"/>
    </source>
</evidence>
<dbReference type="EMBL" id="BSPC01000054">
    <property type="protein sequence ID" value="GLS21906.1"/>
    <property type="molecule type" value="Genomic_DNA"/>
</dbReference>
<comment type="caution">
    <text evidence="3">The sequence shown here is derived from an EMBL/GenBank/DDBJ whole genome shotgun (WGS) entry which is preliminary data.</text>
</comment>
<dbReference type="Pfam" id="PF13412">
    <property type="entry name" value="HTH_24"/>
    <property type="match status" value="1"/>
</dbReference>
<feature type="region of interest" description="Disordered" evidence="2">
    <location>
        <begin position="1"/>
        <end position="22"/>
    </location>
</feature>
<gene>
    <name evidence="3" type="ORF">GCM10007874_49230</name>
</gene>
<dbReference type="Pfam" id="PF00480">
    <property type="entry name" value="ROK"/>
    <property type="match status" value="1"/>
</dbReference>
<keyword evidence="4" id="KW-1185">Reference proteome</keyword>
<proteinExistence type="inferred from homology"/>
<dbReference type="Proteomes" id="UP001156882">
    <property type="component" value="Unassembled WGS sequence"/>
</dbReference>
<dbReference type="PANTHER" id="PTHR18964:SF149">
    <property type="entry name" value="BIFUNCTIONAL UDP-N-ACETYLGLUCOSAMINE 2-EPIMERASE_N-ACETYLMANNOSAMINE KINASE"/>
    <property type="match status" value="1"/>
</dbReference>
<dbReference type="InterPro" id="IPR000600">
    <property type="entry name" value="ROK"/>
</dbReference>
<dbReference type="PRINTS" id="PR00034">
    <property type="entry name" value="HTHCRP"/>
</dbReference>
<dbReference type="RefSeq" id="WP_284314897.1">
    <property type="nucleotide sequence ID" value="NZ_BSPC01000054.1"/>
</dbReference>
<dbReference type="Gene3D" id="3.30.420.40">
    <property type="match status" value="2"/>
</dbReference>
<comment type="similarity">
    <text evidence="1">Belongs to the ROK (NagC/XylR) family.</text>
</comment>
<dbReference type="InterPro" id="IPR012318">
    <property type="entry name" value="HTH_CRP"/>
</dbReference>
<feature type="compositionally biased region" description="Polar residues" evidence="2">
    <location>
        <begin position="1"/>
        <end position="11"/>
    </location>
</feature>
<evidence type="ECO:0000313" key="4">
    <source>
        <dbReference type="Proteomes" id="UP001156882"/>
    </source>
</evidence>
<accession>A0ABQ6CUI5</accession>
<organism evidence="3 4">
    <name type="scientific">Labrys miyagiensis</name>
    <dbReference type="NCBI Taxonomy" id="346912"/>
    <lineage>
        <taxon>Bacteria</taxon>
        <taxon>Pseudomonadati</taxon>
        <taxon>Pseudomonadota</taxon>
        <taxon>Alphaproteobacteria</taxon>
        <taxon>Hyphomicrobiales</taxon>
        <taxon>Xanthobacteraceae</taxon>
        <taxon>Labrys</taxon>
    </lineage>
</organism>
<dbReference type="Gene3D" id="1.10.10.10">
    <property type="entry name" value="Winged helix-like DNA-binding domain superfamily/Winged helix DNA-binding domain"/>
    <property type="match status" value="1"/>
</dbReference>
<dbReference type="SUPFAM" id="SSF53067">
    <property type="entry name" value="Actin-like ATPase domain"/>
    <property type="match status" value="1"/>
</dbReference>
<reference evidence="4" key="1">
    <citation type="journal article" date="2019" name="Int. J. Syst. Evol. Microbiol.">
        <title>The Global Catalogue of Microorganisms (GCM) 10K type strain sequencing project: providing services to taxonomists for standard genome sequencing and annotation.</title>
        <authorList>
            <consortium name="The Broad Institute Genomics Platform"/>
            <consortium name="The Broad Institute Genome Sequencing Center for Infectious Disease"/>
            <person name="Wu L."/>
            <person name="Ma J."/>
        </authorList>
    </citation>
    <scope>NUCLEOTIDE SEQUENCE [LARGE SCALE GENOMIC DNA]</scope>
    <source>
        <strain evidence="4">NBRC 101365</strain>
    </source>
</reference>
<name>A0ABQ6CUI5_9HYPH</name>
<dbReference type="InterPro" id="IPR036388">
    <property type="entry name" value="WH-like_DNA-bd_sf"/>
</dbReference>
<evidence type="ECO:0000256" key="1">
    <source>
        <dbReference type="ARBA" id="ARBA00006479"/>
    </source>
</evidence>
<sequence>MVARQRTQPIQTEDLAGSNAGHAGEHNRALVLRAIHWDAPISRVEIARKTGLTKQTIARIVDRLLDEGLIMEARRRHGLRGQPAIELEINPEGCYSIGVHIDRDHLTILAVDAIGTVRGRVHHEKRAILPAEFVELTGEAISYFRRSKLIDEARLSGIGLAIPDWLGEIPFLGMPDNYSQWTNFDVRTALANFTACPIFIDNESNAAAVAELDYGLGAESRDFFYISINALLGGGLVLDGVRHRGAMGLSGEIGWMPVITDDGPAPRKITLLGQVFALLWLYEYLRQHDVHVSKPQDLLALDARGRALVSAWLKQMSIHIADAVVHIGLIVDPDAVLVGGRLPVRMIDELLRYIHEHLAKADPNLPSIHRASIAEDAGALGAAAMSTASALMLGSVDPAQRTRMPLQNLQRPTGF</sequence>
<evidence type="ECO:0000313" key="3">
    <source>
        <dbReference type="EMBL" id="GLS21906.1"/>
    </source>
</evidence>